<keyword evidence="2" id="KW-1185">Reference proteome</keyword>
<evidence type="ECO:0000313" key="2">
    <source>
        <dbReference type="Proteomes" id="UP000288102"/>
    </source>
</evidence>
<dbReference type="Proteomes" id="UP000288102">
    <property type="component" value="Unassembled WGS sequence"/>
</dbReference>
<comment type="caution">
    <text evidence="1">The sequence shown here is derived from an EMBL/GenBank/DDBJ whole genome shotgun (WGS) entry which is preliminary data.</text>
</comment>
<dbReference type="AlphaFoldDB" id="A0A434ADI5"/>
<gene>
    <name evidence="1" type="ORF">D0817_02125</name>
</gene>
<sequence length="312" mass="34739">MISSASIHPTADTTTAGKKEFAIRYPSLRQFNVAVNSYGYSDFTSKLEDKNFTSGKIKTDRISAFYNTPSLKWKSNSLSATINYTYTSTELKDVINGLPDQQLMVLTSNKSTIDVAVNYSRSDSIFSHPVIYSLVARGISDNLNSIRRFNFNGSFSLPLKRTATTFFSVGLLVLIDPSSPIPVEPIINYYHKFVSSGLELIVDIPTGINLKKQVAKNAWVMIGSNQSSYSIFYDKNNNYLDGKISYNTIELKSGPAFEYLFAKNIMLSIGGGLNSFFSSRIFNEGEKYNNASIIADNKTVPYVNFNLSLLSF</sequence>
<protein>
    <submittedName>
        <fullName evidence="1">Uncharacterized protein</fullName>
    </submittedName>
</protein>
<evidence type="ECO:0000313" key="1">
    <source>
        <dbReference type="EMBL" id="RUT72425.1"/>
    </source>
</evidence>
<proteinExistence type="predicted"/>
<dbReference type="EMBL" id="QWDM01000001">
    <property type="protein sequence ID" value="RUT72425.1"/>
    <property type="molecule type" value="Genomic_DNA"/>
</dbReference>
<organism evidence="1 2">
    <name type="scientific">Flavobacterium cupreum</name>
    <dbReference type="NCBI Taxonomy" id="2133766"/>
    <lineage>
        <taxon>Bacteria</taxon>
        <taxon>Pseudomonadati</taxon>
        <taxon>Bacteroidota</taxon>
        <taxon>Flavobacteriia</taxon>
        <taxon>Flavobacteriales</taxon>
        <taxon>Flavobacteriaceae</taxon>
        <taxon>Flavobacterium</taxon>
    </lineage>
</organism>
<reference evidence="2" key="1">
    <citation type="journal article" date="2019" name="Syst. Appl. Microbiol.">
        <title>Flavobacterium circumlabens sp. nov. and Flavobacterium cupreum sp. nov., two psychrotrophic species isolated from Antarctic environmental samples.</title>
        <authorList>
            <person name="Kralova S."/>
            <person name="Busse H.-J."/>
            <person name="Svec P."/>
            <person name="Maslanova I."/>
            <person name="Stankova E."/>
            <person name="Bartak M."/>
            <person name="Sedlacek I."/>
        </authorList>
    </citation>
    <scope>NUCLEOTIDE SEQUENCE [LARGE SCALE GENOMIC DNA]</scope>
    <source>
        <strain evidence="2">CCM 8825</strain>
    </source>
</reference>
<accession>A0A434ADI5</accession>
<name>A0A434ADI5_9FLAO</name>